<keyword evidence="4" id="KW-1185">Reference proteome</keyword>
<keyword evidence="1 3" id="KW-0560">Oxidoreductase</keyword>
<reference evidence="3" key="1">
    <citation type="submission" date="2021-06" db="EMBL/GenBank/DDBJ databases">
        <authorList>
            <person name="Criscuolo A."/>
        </authorList>
    </citation>
    <scope>NUCLEOTIDE SEQUENCE</scope>
    <source>
        <strain evidence="3">CIP111803</strain>
    </source>
</reference>
<dbReference type="Pfam" id="PF01613">
    <property type="entry name" value="Flavin_Reduct"/>
    <property type="match status" value="1"/>
</dbReference>
<evidence type="ECO:0000313" key="3">
    <source>
        <dbReference type="EMBL" id="CAG7608160.1"/>
    </source>
</evidence>
<evidence type="ECO:0000313" key="4">
    <source>
        <dbReference type="Proteomes" id="UP000693892"/>
    </source>
</evidence>
<dbReference type="AlphaFoldDB" id="A0A916NNJ1"/>
<dbReference type="GO" id="GO:0010181">
    <property type="term" value="F:FMN binding"/>
    <property type="evidence" value="ECO:0007669"/>
    <property type="project" value="InterPro"/>
</dbReference>
<gene>
    <name evidence="3" type="primary">C1-hpah_2</name>
    <name evidence="3" type="ORF">LEUCIP111803_01088</name>
</gene>
<organism evidence="3 4">
    <name type="scientific">Leucobacter soli</name>
    <dbReference type="NCBI Taxonomy" id="2812850"/>
    <lineage>
        <taxon>Bacteria</taxon>
        <taxon>Bacillati</taxon>
        <taxon>Actinomycetota</taxon>
        <taxon>Actinomycetes</taxon>
        <taxon>Micrococcales</taxon>
        <taxon>Microbacteriaceae</taxon>
        <taxon>Leucobacter</taxon>
    </lineage>
</organism>
<dbReference type="PANTHER" id="PTHR30466">
    <property type="entry name" value="FLAVIN REDUCTASE"/>
    <property type="match status" value="1"/>
</dbReference>
<comment type="caution">
    <text evidence="3">The sequence shown here is derived from an EMBL/GenBank/DDBJ whole genome shotgun (WGS) entry which is preliminary data.</text>
</comment>
<dbReference type="GO" id="GO:0036382">
    <property type="term" value="F:flavin reductase (NADH) activity"/>
    <property type="evidence" value="ECO:0007669"/>
    <property type="project" value="UniProtKB-EC"/>
</dbReference>
<dbReference type="EC" id="1.5.1.36" evidence="3"/>
<accession>A0A916NNJ1</accession>
<dbReference type="SMART" id="SM00903">
    <property type="entry name" value="Flavin_Reduct"/>
    <property type="match status" value="1"/>
</dbReference>
<evidence type="ECO:0000259" key="2">
    <source>
        <dbReference type="SMART" id="SM00903"/>
    </source>
</evidence>
<protein>
    <submittedName>
        <fullName evidence="3">p-hydroxyphenylacetate 3-hydroxylase, reductase component</fullName>
        <ecNumber evidence="3">1.5.1.36</ecNumber>
    </submittedName>
</protein>
<dbReference type="InterPro" id="IPR002563">
    <property type="entry name" value="Flavin_Rdtase-like_dom"/>
</dbReference>
<sequence>MSNNGVFSPVSSDAFRNAMSDLPAAVSLLTTIDASGQPRGATVSAVSSLSLDPPLVLVCLDNGSDTLAALPEGHEFLVHIAADGQQDAAYALARKGESKFENFDWTPAISGLPLIAGTTLAMHCTVEALLPGGDHTIVVGRIEHIAHDETGTPIVYHRRQMLPTAAA</sequence>
<evidence type="ECO:0000256" key="1">
    <source>
        <dbReference type="ARBA" id="ARBA00023002"/>
    </source>
</evidence>
<dbReference type="EMBL" id="CAJVAP010000010">
    <property type="protein sequence ID" value="CAG7608160.1"/>
    <property type="molecule type" value="Genomic_DNA"/>
</dbReference>
<dbReference type="PANTHER" id="PTHR30466:SF1">
    <property type="entry name" value="FMN REDUCTASE (NADH) RUTF"/>
    <property type="match status" value="1"/>
</dbReference>
<dbReference type="GO" id="GO:0042602">
    <property type="term" value="F:riboflavin reductase (NADPH) activity"/>
    <property type="evidence" value="ECO:0007669"/>
    <property type="project" value="TreeGrafter"/>
</dbReference>
<dbReference type="RefSeq" id="WP_218114713.1">
    <property type="nucleotide sequence ID" value="NZ_CAJVAP010000010.1"/>
</dbReference>
<feature type="domain" description="Flavin reductase like" evidence="2">
    <location>
        <begin position="19"/>
        <end position="163"/>
    </location>
</feature>
<name>A0A916NNJ1_9MICO</name>
<dbReference type="InterPro" id="IPR050268">
    <property type="entry name" value="NADH-dep_flavin_reductase"/>
</dbReference>
<proteinExistence type="predicted"/>
<dbReference type="Proteomes" id="UP000693892">
    <property type="component" value="Unassembled WGS sequence"/>
</dbReference>